<dbReference type="OrthoDB" id="313493at2157"/>
<dbReference type="Proteomes" id="UP000198876">
    <property type="component" value="Unassembled WGS sequence"/>
</dbReference>
<dbReference type="RefSeq" id="WP_177213288.1">
    <property type="nucleotide sequence ID" value="NZ_FOOQ01000001.1"/>
</dbReference>
<proteinExistence type="predicted"/>
<gene>
    <name evidence="1" type="ORF">SAMN04488063_1353</name>
</gene>
<dbReference type="EMBL" id="FOOQ01000001">
    <property type="protein sequence ID" value="SFG07783.1"/>
    <property type="molecule type" value="Genomic_DNA"/>
</dbReference>
<sequence>MPSSNPTRRRVVAAGGLGLVASLAGCSLNRRTDGDDGGTSRQLALSLSRLDGSLRERYVADLTETEPAWDEAAFDAALDGEEFTTRHHTPFLARGDDDPTYARRNGTYYHLDSLVVGEETVAHPVLRLYEVESAERDEDAPEPVSLGSLPRVDERAVQIAHFAARARGNAGGVPRGLVERDGYVYRDEAAASESELLSPSGPSYVEHRRTVYEVDVARETFHETVYRPDVDAVATSDSEMETILRAELLDARLARDDLSSEERDVLIEARRREGYRESHPYSAAFESVLKKLGHWAYLDGDVEKDAGVESGLERRFLAYDDSYVTYTLRFVSGSDE</sequence>
<evidence type="ECO:0000313" key="1">
    <source>
        <dbReference type="EMBL" id="SFG07783.1"/>
    </source>
</evidence>
<dbReference type="AlphaFoldDB" id="A0A1I2NW55"/>
<evidence type="ECO:0000313" key="2">
    <source>
        <dbReference type="Proteomes" id="UP000198876"/>
    </source>
</evidence>
<name>A0A1I2NW55_9EURY</name>
<protein>
    <submittedName>
        <fullName evidence="1">Uncharacterized protein</fullName>
    </submittedName>
</protein>
<reference evidence="2" key="1">
    <citation type="submission" date="2016-10" db="EMBL/GenBank/DDBJ databases">
        <authorList>
            <person name="Varghese N."/>
            <person name="Submissions S."/>
        </authorList>
    </citation>
    <scope>NUCLEOTIDE SEQUENCE [LARGE SCALE GENOMIC DNA]</scope>
    <source>
        <strain evidence="2">CGMCC 1.7739</strain>
    </source>
</reference>
<keyword evidence="2" id="KW-1185">Reference proteome</keyword>
<dbReference type="STRING" id="553467.SAMN04488063_1353"/>
<accession>A0A1I2NW55</accession>
<organism evidence="1 2">
    <name type="scientific">Halopelagius inordinatus</name>
    <dbReference type="NCBI Taxonomy" id="553467"/>
    <lineage>
        <taxon>Archaea</taxon>
        <taxon>Methanobacteriati</taxon>
        <taxon>Methanobacteriota</taxon>
        <taxon>Stenosarchaea group</taxon>
        <taxon>Halobacteria</taxon>
        <taxon>Halobacteriales</taxon>
        <taxon>Haloferacaceae</taxon>
    </lineage>
</organism>